<dbReference type="RefSeq" id="XP_041543720.1">
    <property type="nucleotide sequence ID" value="XM_041690103.1"/>
</dbReference>
<dbReference type="GeneID" id="64961279"/>
<dbReference type="OrthoDB" id="10320724at2759"/>
<organism evidence="2 3">
    <name type="scientific">Aspergillus kawachii</name>
    <name type="common">White koji mold</name>
    <name type="synonym">Aspergillus awamori var. kawachi</name>
    <dbReference type="NCBI Taxonomy" id="1069201"/>
    <lineage>
        <taxon>Eukaryota</taxon>
        <taxon>Fungi</taxon>
        <taxon>Dikarya</taxon>
        <taxon>Ascomycota</taxon>
        <taxon>Pezizomycotina</taxon>
        <taxon>Eurotiomycetes</taxon>
        <taxon>Eurotiomycetidae</taxon>
        <taxon>Eurotiales</taxon>
        <taxon>Aspergillaceae</taxon>
        <taxon>Aspergillus</taxon>
        <taxon>Aspergillus subgen. Circumdati</taxon>
    </lineage>
</organism>
<dbReference type="KEGG" id="aluc:AKAW2_50299S"/>
<protein>
    <submittedName>
        <fullName evidence="2">Uncharacterized protein</fullName>
    </submittedName>
</protein>
<evidence type="ECO:0000313" key="3">
    <source>
        <dbReference type="Proteomes" id="UP000661280"/>
    </source>
</evidence>
<name>A0A7R7WBL0_ASPKA</name>
<keyword evidence="3" id="KW-1185">Reference proteome</keyword>
<dbReference type="Proteomes" id="UP000661280">
    <property type="component" value="Chromosome 5"/>
</dbReference>
<gene>
    <name evidence="2" type="ORF">AKAW2_50299S</name>
</gene>
<reference evidence="2" key="1">
    <citation type="submission" date="2021-01" db="EMBL/GenBank/DDBJ databases">
        <authorList>
            <consortium name="Aspergillus luchuensis mut. kawachii IFO 4304 genome sequencing consortium"/>
            <person name="Kazuki M."/>
            <person name="Futagami T."/>
        </authorList>
    </citation>
    <scope>NUCLEOTIDE SEQUENCE</scope>
    <source>
        <strain evidence="2">IFO 4308</strain>
    </source>
</reference>
<sequence length="165" mass="18782">MLECVNGSSCDESDFLTLFSEPTPLVNPTPSVSWIEAELAEMEAKDRYDPQHYESTSGDFSVHDRQMTASSLDDVSCLSQDTHIGRRRPSRTTRTSNSKTPYINFITEASDLAASLREARSARNMLRRKGKQSSAEYEQLTRHIEGLSALLQPSRRRGEKKRRRR</sequence>
<proteinExistence type="predicted"/>
<dbReference type="AlphaFoldDB" id="A0A7R7WBL0"/>
<evidence type="ECO:0000313" key="2">
    <source>
        <dbReference type="EMBL" id="BCR99957.1"/>
    </source>
</evidence>
<feature type="region of interest" description="Disordered" evidence="1">
    <location>
        <begin position="79"/>
        <end position="100"/>
    </location>
</feature>
<evidence type="ECO:0000256" key="1">
    <source>
        <dbReference type="SAM" id="MobiDB-lite"/>
    </source>
</evidence>
<reference evidence="2" key="2">
    <citation type="submission" date="2021-02" db="EMBL/GenBank/DDBJ databases">
        <title>Aspergillus luchuensis mut. kawachii IFO 4304 genome sequence.</title>
        <authorList>
            <person name="Mori K."/>
            <person name="Kadooka C."/>
            <person name="Goto M."/>
            <person name="Futagami T."/>
        </authorList>
    </citation>
    <scope>NUCLEOTIDE SEQUENCE</scope>
    <source>
        <strain evidence="2">IFO 4308</strain>
    </source>
</reference>
<accession>A0A7R7WBL0</accession>
<dbReference type="EMBL" id="AP024429">
    <property type="protein sequence ID" value="BCR99957.1"/>
    <property type="molecule type" value="Genomic_DNA"/>
</dbReference>